<name>A0A9Q0DYF8_9TELE</name>
<sequence>MLGGLAPAALSVSGHVPGIAVPYPAHIFLANQNLYTVEQNDAEELVARAARNIEQLLGKRSAALEKLATAAESLQLEHRWKDDFEVTRTG</sequence>
<reference evidence="1" key="1">
    <citation type="submission" date="2022-07" db="EMBL/GenBank/DDBJ databases">
        <title>Chromosome-level genome of Muraenolepis orangiensis.</title>
        <authorList>
            <person name="Kim J."/>
        </authorList>
    </citation>
    <scope>NUCLEOTIDE SEQUENCE</scope>
    <source>
        <strain evidence="1">KU_S4_2022</strain>
        <tissue evidence="1">Muscle</tissue>
    </source>
</reference>
<dbReference type="OrthoDB" id="8916031at2759"/>
<gene>
    <name evidence="1" type="ORF">NHX12_003467</name>
</gene>
<dbReference type="AlphaFoldDB" id="A0A9Q0DYF8"/>
<evidence type="ECO:0000313" key="1">
    <source>
        <dbReference type="EMBL" id="KAJ3597067.1"/>
    </source>
</evidence>
<comment type="caution">
    <text evidence="1">The sequence shown here is derived from an EMBL/GenBank/DDBJ whole genome shotgun (WGS) entry which is preliminary data.</text>
</comment>
<dbReference type="Proteomes" id="UP001148018">
    <property type="component" value="Unassembled WGS sequence"/>
</dbReference>
<dbReference type="EMBL" id="JANIIK010000110">
    <property type="protein sequence ID" value="KAJ3597067.1"/>
    <property type="molecule type" value="Genomic_DNA"/>
</dbReference>
<proteinExistence type="predicted"/>
<evidence type="ECO:0000313" key="2">
    <source>
        <dbReference type="Proteomes" id="UP001148018"/>
    </source>
</evidence>
<keyword evidence="2" id="KW-1185">Reference proteome</keyword>
<organism evidence="1 2">
    <name type="scientific">Muraenolepis orangiensis</name>
    <name type="common">Patagonian moray cod</name>
    <dbReference type="NCBI Taxonomy" id="630683"/>
    <lineage>
        <taxon>Eukaryota</taxon>
        <taxon>Metazoa</taxon>
        <taxon>Chordata</taxon>
        <taxon>Craniata</taxon>
        <taxon>Vertebrata</taxon>
        <taxon>Euteleostomi</taxon>
        <taxon>Actinopterygii</taxon>
        <taxon>Neopterygii</taxon>
        <taxon>Teleostei</taxon>
        <taxon>Neoteleostei</taxon>
        <taxon>Acanthomorphata</taxon>
        <taxon>Zeiogadaria</taxon>
        <taxon>Gadariae</taxon>
        <taxon>Gadiformes</taxon>
        <taxon>Muraenolepidoidei</taxon>
        <taxon>Muraenolepididae</taxon>
        <taxon>Muraenolepis</taxon>
    </lineage>
</organism>
<accession>A0A9Q0DYF8</accession>
<protein>
    <submittedName>
        <fullName evidence="1">Uncharacterized protein</fullName>
    </submittedName>
</protein>